<keyword evidence="2 5" id="KW-0812">Transmembrane</keyword>
<feature type="transmembrane region" description="Helical" evidence="5">
    <location>
        <begin position="246"/>
        <end position="275"/>
    </location>
</feature>
<feature type="transmembrane region" description="Helical" evidence="5">
    <location>
        <begin position="108"/>
        <end position="128"/>
    </location>
</feature>
<evidence type="ECO:0000256" key="5">
    <source>
        <dbReference type="SAM" id="Phobius"/>
    </source>
</evidence>
<gene>
    <name evidence="6" type="primary">CAT1</name>
    <name evidence="6" type="ORF">SPIL2461_LOCUS22885</name>
</gene>
<sequence>MLKALNPCTQSLGIGAFGCLLSAAAYAELSSRVVAAGSVYAYAQATGLGRSIMAVAALCLVVENIPGVARRFLWTGPESYCERTLDFLSLRHEVAQAVKALFEGKLEVLVTGLDPSVFLVLFCTALLARGTRASKLLGLRSCDKTEPGIKAKVGLILFLILGTLMAFDTRNLDSFFGFLGFDAVCALASDTKDAKRVVPSALFLGLFISGGLTCLAGFALVSAVPAARIDPSAGFVSAFEILGKDFAAAVVAVGELLVLPVVAFGCLLPLGRLLCCLAEDGFLPPQLAQRDSKDQPLLATLSGGAVTALCAGLVPFEDLNDICSAAVLTCFILASVCALVARQEGSRQAEVRNLLASFVACAFSASWFCSYP</sequence>
<proteinExistence type="predicted"/>
<feature type="transmembrane region" description="Helical" evidence="5">
    <location>
        <begin position="149"/>
        <end position="167"/>
    </location>
</feature>
<dbReference type="Proteomes" id="UP000649617">
    <property type="component" value="Unassembled WGS sequence"/>
</dbReference>
<evidence type="ECO:0000256" key="2">
    <source>
        <dbReference type="ARBA" id="ARBA00022692"/>
    </source>
</evidence>
<dbReference type="AlphaFoldDB" id="A0A812YGB2"/>
<feature type="transmembrane region" description="Helical" evidence="5">
    <location>
        <begin position="322"/>
        <end position="341"/>
    </location>
</feature>
<evidence type="ECO:0000256" key="3">
    <source>
        <dbReference type="ARBA" id="ARBA00022989"/>
    </source>
</evidence>
<reference evidence="6" key="1">
    <citation type="submission" date="2021-02" db="EMBL/GenBank/DDBJ databases">
        <authorList>
            <person name="Dougan E. K."/>
            <person name="Rhodes N."/>
            <person name="Thang M."/>
            <person name="Chan C."/>
        </authorList>
    </citation>
    <scope>NUCLEOTIDE SEQUENCE</scope>
</reference>
<dbReference type="EMBL" id="CAJNIZ010047712">
    <property type="protein sequence ID" value="CAE7774333.1"/>
    <property type="molecule type" value="Genomic_DNA"/>
</dbReference>
<dbReference type="Gene3D" id="1.20.1740.10">
    <property type="entry name" value="Amino acid/polyamine transporter I"/>
    <property type="match status" value="1"/>
</dbReference>
<dbReference type="GO" id="GO:0016020">
    <property type="term" value="C:membrane"/>
    <property type="evidence" value="ECO:0007669"/>
    <property type="project" value="UniProtKB-SubCell"/>
</dbReference>
<name>A0A812YGB2_SYMPI</name>
<protein>
    <submittedName>
        <fullName evidence="6">CAT1 protein</fullName>
    </submittedName>
</protein>
<dbReference type="Pfam" id="PF13520">
    <property type="entry name" value="AA_permease_2"/>
    <property type="match status" value="1"/>
</dbReference>
<dbReference type="InterPro" id="IPR002293">
    <property type="entry name" value="AA/rel_permease1"/>
</dbReference>
<organism evidence="6 7">
    <name type="scientific">Symbiodinium pilosum</name>
    <name type="common">Dinoflagellate</name>
    <dbReference type="NCBI Taxonomy" id="2952"/>
    <lineage>
        <taxon>Eukaryota</taxon>
        <taxon>Sar</taxon>
        <taxon>Alveolata</taxon>
        <taxon>Dinophyceae</taxon>
        <taxon>Suessiales</taxon>
        <taxon>Symbiodiniaceae</taxon>
        <taxon>Symbiodinium</taxon>
    </lineage>
</organism>
<keyword evidence="7" id="KW-1185">Reference proteome</keyword>
<dbReference type="PANTHER" id="PTHR43243">
    <property type="entry name" value="INNER MEMBRANE TRANSPORTER YGJI-RELATED"/>
    <property type="match status" value="1"/>
</dbReference>
<dbReference type="PROSITE" id="PS51257">
    <property type="entry name" value="PROKAR_LIPOPROTEIN"/>
    <property type="match status" value="1"/>
</dbReference>
<evidence type="ECO:0000313" key="6">
    <source>
        <dbReference type="EMBL" id="CAE7774333.1"/>
    </source>
</evidence>
<feature type="transmembrane region" description="Helical" evidence="5">
    <location>
        <begin position="201"/>
        <end position="226"/>
    </location>
</feature>
<comment type="caution">
    <text evidence="6">The sequence shown here is derived from an EMBL/GenBank/DDBJ whole genome shotgun (WGS) entry which is preliminary data.</text>
</comment>
<comment type="subcellular location">
    <subcellularLocation>
        <location evidence="1">Membrane</location>
        <topology evidence="1">Multi-pass membrane protein</topology>
    </subcellularLocation>
</comment>
<feature type="transmembrane region" description="Helical" evidence="5">
    <location>
        <begin position="353"/>
        <end position="371"/>
    </location>
</feature>
<keyword evidence="4 5" id="KW-0472">Membrane</keyword>
<feature type="transmembrane region" description="Helical" evidence="5">
    <location>
        <begin position="296"/>
        <end position="316"/>
    </location>
</feature>
<evidence type="ECO:0000313" key="7">
    <source>
        <dbReference type="Proteomes" id="UP000649617"/>
    </source>
</evidence>
<keyword evidence="3 5" id="KW-1133">Transmembrane helix</keyword>
<accession>A0A812YGB2</accession>
<evidence type="ECO:0000256" key="1">
    <source>
        <dbReference type="ARBA" id="ARBA00004141"/>
    </source>
</evidence>
<dbReference type="OrthoDB" id="5982228at2759"/>
<evidence type="ECO:0000256" key="4">
    <source>
        <dbReference type="ARBA" id="ARBA00023136"/>
    </source>
</evidence>
<dbReference type="GO" id="GO:0015171">
    <property type="term" value="F:amino acid transmembrane transporter activity"/>
    <property type="evidence" value="ECO:0007669"/>
    <property type="project" value="TreeGrafter"/>
</dbReference>
<dbReference type="PANTHER" id="PTHR43243:SF82">
    <property type="entry name" value="CATIONIC AMINO ACID TRANSPORTER C-TERMINAL DOMAIN-CONTAINING PROTEIN"/>
    <property type="match status" value="1"/>
</dbReference>
<dbReference type="PIRSF" id="PIRSF006060">
    <property type="entry name" value="AA_transporter"/>
    <property type="match status" value="1"/>
</dbReference>